<evidence type="ECO:0000313" key="2">
    <source>
        <dbReference type="Proteomes" id="UP001056120"/>
    </source>
</evidence>
<proteinExistence type="predicted"/>
<evidence type="ECO:0000313" key="1">
    <source>
        <dbReference type="EMBL" id="KAI3774352.1"/>
    </source>
</evidence>
<dbReference type="Proteomes" id="UP001056120">
    <property type="component" value="Linkage Group LG16"/>
</dbReference>
<sequence>MIRGIRSVDVFPPLHQKSPSLFSNPKSLHDKVPTGWDKLTSSLISIETDKTVTKTGKASVYIMEIVDGRKPYQNPFGSLRMTHQKNFNNACINF</sequence>
<accession>A0ACB9FT98</accession>
<protein>
    <submittedName>
        <fullName evidence="1">Uncharacterized protein</fullName>
    </submittedName>
</protein>
<reference evidence="1 2" key="2">
    <citation type="journal article" date="2022" name="Mol. Ecol. Resour.">
        <title>The genomes of chicory, endive, great burdock and yacon provide insights into Asteraceae paleo-polyploidization history and plant inulin production.</title>
        <authorList>
            <person name="Fan W."/>
            <person name="Wang S."/>
            <person name="Wang H."/>
            <person name="Wang A."/>
            <person name="Jiang F."/>
            <person name="Liu H."/>
            <person name="Zhao H."/>
            <person name="Xu D."/>
            <person name="Zhang Y."/>
        </authorList>
    </citation>
    <scope>NUCLEOTIDE SEQUENCE [LARGE SCALE GENOMIC DNA]</scope>
    <source>
        <strain evidence="2">cv. Yunnan</strain>
        <tissue evidence="1">Leaves</tissue>
    </source>
</reference>
<reference evidence="2" key="1">
    <citation type="journal article" date="2022" name="Mol. Ecol. Resour.">
        <title>The genomes of chicory, endive, great burdock and yacon provide insights into Asteraceae palaeo-polyploidization history and plant inulin production.</title>
        <authorList>
            <person name="Fan W."/>
            <person name="Wang S."/>
            <person name="Wang H."/>
            <person name="Wang A."/>
            <person name="Jiang F."/>
            <person name="Liu H."/>
            <person name="Zhao H."/>
            <person name="Xu D."/>
            <person name="Zhang Y."/>
        </authorList>
    </citation>
    <scope>NUCLEOTIDE SEQUENCE [LARGE SCALE GENOMIC DNA]</scope>
    <source>
        <strain evidence="2">cv. Yunnan</strain>
    </source>
</reference>
<gene>
    <name evidence="1" type="ORF">L1987_48904</name>
</gene>
<organism evidence="1 2">
    <name type="scientific">Smallanthus sonchifolius</name>
    <dbReference type="NCBI Taxonomy" id="185202"/>
    <lineage>
        <taxon>Eukaryota</taxon>
        <taxon>Viridiplantae</taxon>
        <taxon>Streptophyta</taxon>
        <taxon>Embryophyta</taxon>
        <taxon>Tracheophyta</taxon>
        <taxon>Spermatophyta</taxon>
        <taxon>Magnoliopsida</taxon>
        <taxon>eudicotyledons</taxon>
        <taxon>Gunneridae</taxon>
        <taxon>Pentapetalae</taxon>
        <taxon>asterids</taxon>
        <taxon>campanulids</taxon>
        <taxon>Asterales</taxon>
        <taxon>Asteraceae</taxon>
        <taxon>Asteroideae</taxon>
        <taxon>Heliantheae alliance</taxon>
        <taxon>Millerieae</taxon>
        <taxon>Smallanthus</taxon>
    </lineage>
</organism>
<name>A0ACB9FT98_9ASTR</name>
<keyword evidence="2" id="KW-1185">Reference proteome</keyword>
<dbReference type="EMBL" id="CM042033">
    <property type="protein sequence ID" value="KAI3774352.1"/>
    <property type="molecule type" value="Genomic_DNA"/>
</dbReference>
<comment type="caution">
    <text evidence="1">The sequence shown here is derived from an EMBL/GenBank/DDBJ whole genome shotgun (WGS) entry which is preliminary data.</text>
</comment>